<reference evidence="7 8" key="1">
    <citation type="journal article" date="2020" name="J. Phycol.">
        <title>Comparative genome analysis reveals Cyanidiococcus gen. nov., a new extremophilic red algal genus sister to Cyanidioschyzon (Cyanidioschyzonaceae, Rhodophyta).</title>
        <authorList>
            <person name="Liu S.-L."/>
            <person name="Chiang Y.-R."/>
            <person name="Yoon H.S."/>
            <person name="Fu H.-Y."/>
        </authorList>
    </citation>
    <scope>NUCLEOTIDE SEQUENCE [LARGE SCALE GENOMIC DNA]</scope>
    <source>
        <strain evidence="7 8">THAL066</strain>
    </source>
</reference>
<accession>A0A7J7ILD9</accession>
<feature type="domain" description="Helicase C-terminal" evidence="6">
    <location>
        <begin position="76"/>
        <end position="295"/>
    </location>
</feature>
<dbReference type="InterPro" id="IPR048333">
    <property type="entry name" value="HA2_WH"/>
</dbReference>
<dbReference type="Proteomes" id="UP000530660">
    <property type="component" value="Unassembled WGS sequence"/>
</dbReference>
<dbReference type="GO" id="GO:0005524">
    <property type="term" value="F:ATP binding"/>
    <property type="evidence" value="ECO:0007669"/>
    <property type="project" value="UniProtKB-KW"/>
</dbReference>
<gene>
    <name evidence="7" type="ORF">F1559_004248</name>
</gene>
<evidence type="ECO:0000259" key="6">
    <source>
        <dbReference type="PROSITE" id="PS51194"/>
    </source>
</evidence>
<dbReference type="EMBL" id="VWRR01000005">
    <property type="protein sequence ID" value="KAF6003945.1"/>
    <property type="molecule type" value="Genomic_DNA"/>
</dbReference>
<dbReference type="InterPro" id="IPR027417">
    <property type="entry name" value="P-loop_NTPase"/>
</dbReference>
<dbReference type="OrthoDB" id="10253254at2759"/>
<dbReference type="SMART" id="SM00847">
    <property type="entry name" value="HA2"/>
    <property type="match status" value="1"/>
</dbReference>
<comment type="caution">
    <text evidence="7">The sequence shown here is derived from an EMBL/GenBank/DDBJ whole genome shotgun (WGS) entry which is preliminary data.</text>
</comment>
<evidence type="ECO:0000256" key="3">
    <source>
        <dbReference type="ARBA" id="ARBA00022806"/>
    </source>
</evidence>
<keyword evidence="1" id="KW-0547">Nucleotide-binding</keyword>
<evidence type="ECO:0000256" key="5">
    <source>
        <dbReference type="SAM" id="MobiDB-lite"/>
    </source>
</evidence>
<dbReference type="PANTHER" id="PTHR18934:SF99">
    <property type="entry name" value="ATP-DEPENDENT RNA HELICASE DHX37-RELATED"/>
    <property type="match status" value="1"/>
</dbReference>
<dbReference type="AlphaFoldDB" id="A0A7J7ILD9"/>
<keyword evidence="4" id="KW-0067">ATP-binding</keyword>
<dbReference type="InterPro" id="IPR001650">
    <property type="entry name" value="Helicase_C-like"/>
</dbReference>
<dbReference type="Pfam" id="PF00271">
    <property type="entry name" value="Helicase_C"/>
    <property type="match status" value="1"/>
</dbReference>
<dbReference type="SMART" id="SM00490">
    <property type="entry name" value="HELICc"/>
    <property type="match status" value="1"/>
</dbReference>
<evidence type="ECO:0000313" key="8">
    <source>
        <dbReference type="Proteomes" id="UP000530660"/>
    </source>
</evidence>
<dbReference type="Pfam" id="PF04408">
    <property type="entry name" value="WHD_HA2"/>
    <property type="match status" value="1"/>
</dbReference>
<organism evidence="7 8">
    <name type="scientific">Cyanidiococcus yangmingshanensis</name>
    <dbReference type="NCBI Taxonomy" id="2690220"/>
    <lineage>
        <taxon>Eukaryota</taxon>
        <taxon>Rhodophyta</taxon>
        <taxon>Bangiophyceae</taxon>
        <taxon>Cyanidiales</taxon>
        <taxon>Cyanidiaceae</taxon>
        <taxon>Cyanidiococcus</taxon>
    </lineage>
</organism>
<feature type="region of interest" description="Disordered" evidence="5">
    <location>
        <begin position="125"/>
        <end position="167"/>
    </location>
</feature>
<evidence type="ECO:0000256" key="1">
    <source>
        <dbReference type="ARBA" id="ARBA00022741"/>
    </source>
</evidence>
<dbReference type="PROSITE" id="PS51194">
    <property type="entry name" value="HELICASE_CTER"/>
    <property type="match status" value="1"/>
</dbReference>
<keyword evidence="3" id="KW-0347">Helicase</keyword>
<keyword evidence="2" id="KW-0378">Hydrolase</keyword>
<dbReference type="GO" id="GO:0016787">
    <property type="term" value="F:hydrolase activity"/>
    <property type="evidence" value="ECO:0007669"/>
    <property type="project" value="UniProtKB-KW"/>
</dbReference>
<dbReference type="SUPFAM" id="SSF52540">
    <property type="entry name" value="P-loop containing nucleoside triphosphate hydrolases"/>
    <property type="match status" value="1"/>
</dbReference>
<dbReference type="Gene3D" id="1.20.120.1080">
    <property type="match status" value="1"/>
</dbReference>
<protein>
    <recommendedName>
        <fullName evidence="6">Helicase C-terminal domain-containing protein</fullName>
    </recommendedName>
</protein>
<dbReference type="InterPro" id="IPR007502">
    <property type="entry name" value="Helicase-assoc_dom"/>
</dbReference>
<dbReference type="PANTHER" id="PTHR18934">
    <property type="entry name" value="ATP-DEPENDENT RNA HELICASE"/>
    <property type="match status" value="1"/>
</dbReference>
<dbReference type="CDD" id="cd18791">
    <property type="entry name" value="SF2_C_RHA"/>
    <property type="match status" value="1"/>
</dbReference>
<feature type="compositionally biased region" description="Basic and acidic residues" evidence="5">
    <location>
        <begin position="154"/>
        <end position="166"/>
    </location>
</feature>
<evidence type="ECO:0000256" key="4">
    <source>
        <dbReference type="ARBA" id="ARBA00022840"/>
    </source>
</evidence>
<name>A0A7J7ILD9_9RHOD</name>
<proteinExistence type="predicted"/>
<evidence type="ECO:0000313" key="7">
    <source>
        <dbReference type="EMBL" id="KAF6003945.1"/>
    </source>
</evidence>
<sequence>MTSDLDKVHVPRVIISSATMNAAQFASYFQGAPVLRIAGRTYPVRIAYAASMPPDYVTAAVSQVMAVYLEWCQTLSLRRTGTAKGADVLVFLTGQEEIERAAELIHHQTQHVRALTRLGPEHPAAMASSLDEQSGSQSHGSYGEVNLEHTPGNGHRENKDQRHRDASPPIVVTVPLYGALPSSEQLKVCSSPPPPNTFRVILATNVAETSLTIPHVTTVIDSGYVKQRLYDRLEVVPISQASARQRTGRAGRTAPGTCYRLYTEEFYTEQMVPETIPEIQRVDLSQSLLLLKSMGVVDLSEITWLDAPDPANVHRSLALLRHLGALTTDTDNDVHPDPNRSNTRDALTDPIGRRMAQMPLEPRMARALIAAEEYGCTKELVSAFAILSTGYHLFTRRGLAEAVPRFCRTDQSQLRDPLAYNDFLLFARVFEAWQTANCAPDWCHRQGVHYRVLRLASDIRRQLSSNVQQPLSSNPPQMIPALYAGFRDQTAKLTRRGAYLREQRPLETASRNVGSIIAERTSEQPMLHIHSNELSPSA</sequence>
<dbReference type="GO" id="GO:0003723">
    <property type="term" value="F:RNA binding"/>
    <property type="evidence" value="ECO:0007669"/>
    <property type="project" value="TreeGrafter"/>
</dbReference>
<dbReference type="Gene3D" id="3.40.50.300">
    <property type="entry name" value="P-loop containing nucleotide triphosphate hydrolases"/>
    <property type="match status" value="2"/>
</dbReference>
<feature type="compositionally biased region" description="Polar residues" evidence="5">
    <location>
        <begin position="130"/>
        <end position="140"/>
    </location>
</feature>
<dbReference type="GO" id="GO:0004386">
    <property type="term" value="F:helicase activity"/>
    <property type="evidence" value="ECO:0007669"/>
    <property type="project" value="UniProtKB-KW"/>
</dbReference>
<keyword evidence="8" id="KW-1185">Reference proteome</keyword>
<evidence type="ECO:0000256" key="2">
    <source>
        <dbReference type="ARBA" id="ARBA00022801"/>
    </source>
</evidence>